<name>A0A7G9R9J0_9ACTN</name>
<dbReference type="RefSeq" id="WP_187578107.1">
    <property type="nucleotide sequence ID" value="NZ_CP060713.1"/>
</dbReference>
<feature type="region of interest" description="Disordered" evidence="1">
    <location>
        <begin position="1"/>
        <end position="146"/>
    </location>
</feature>
<organism evidence="2 3">
    <name type="scientific">Nocardioides mesophilus</name>
    <dbReference type="NCBI Taxonomy" id="433659"/>
    <lineage>
        <taxon>Bacteria</taxon>
        <taxon>Bacillati</taxon>
        <taxon>Actinomycetota</taxon>
        <taxon>Actinomycetes</taxon>
        <taxon>Propionibacteriales</taxon>
        <taxon>Nocardioidaceae</taxon>
        <taxon>Nocardioides</taxon>
    </lineage>
</organism>
<accession>A0A7G9R9J0</accession>
<gene>
    <name evidence="2" type="ORF">H9L09_17530</name>
</gene>
<dbReference type="KEGG" id="nmes:H9L09_17530"/>
<evidence type="ECO:0000313" key="3">
    <source>
        <dbReference type="Proteomes" id="UP000515947"/>
    </source>
</evidence>
<reference evidence="2 3" key="1">
    <citation type="submission" date="2020-08" db="EMBL/GenBank/DDBJ databases">
        <title>Genome sequence of Nocardioides mesophilus KACC 16243T.</title>
        <authorList>
            <person name="Hyun D.-W."/>
            <person name="Bae J.-W."/>
        </authorList>
    </citation>
    <scope>NUCLEOTIDE SEQUENCE [LARGE SCALE GENOMIC DNA]</scope>
    <source>
        <strain evidence="2 3">KACC 16243</strain>
    </source>
</reference>
<feature type="compositionally biased region" description="Basic and acidic residues" evidence="1">
    <location>
        <begin position="135"/>
        <end position="146"/>
    </location>
</feature>
<dbReference type="AlphaFoldDB" id="A0A7G9R9J0"/>
<dbReference type="EMBL" id="CP060713">
    <property type="protein sequence ID" value="QNN52265.1"/>
    <property type="molecule type" value="Genomic_DNA"/>
</dbReference>
<protein>
    <submittedName>
        <fullName evidence="2">Uncharacterized protein</fullName>
    </submittedName>
</protein>
<evidence type="ECO:0000256" key="1">
    <source>
        <dbReference type="SAM" id="MobiDB-lite"/>
    </source>
</evidence>
<proteinExistence type="predicted"/>
<dbReference type="Proteomes" id="UP000515947">
    <property type="component" value="Chromosome"/>
</dbReference>
<evidence type="ECO:0000313" key="2">
    <source>
        <dbReference type="EMBL" id="QNN52265.1"/>
    </source>
</evidence>
<keyword evidence="3" id="KW-1185">Reference proteome</keyword>
<sequence length="146" mass="14997">MTNRTSAGGEADELGRAGNPSAESPEHLAGDLGISSERQGPFEGIDGTGTAGTAIGHTDGTLETHPEVTSSSQPGETHPQDPAEGPDDEPGQNGDAPRVHPQDPAEGPDDDRAAEQSRVWGTAEENAADVPGQRLDPERNPGHSHG</sequence>